<feature type="non-terminal residue" evidence="1">
    <location>
        <position position="1"/>
    </location>
</feature>
<dbReference type="AlphaFoldDB" id="A0A6G0Z6S8"/>
<sequence length="39" mass="4583">NIESTYHLQITTRILEAKNSIRIDPPINLIELEMFPFVI</sequence>
<evidence type="ECO:0000313" key="2">
    <source>
        <dbReference type="Proteomes" id="UP000478052"/>
    </source>
</evidence>
<organism evidence="1 2">
    <name type="scientific">Aphis craccivora</name>
    <name type="common">Cowpea aphid</name>
    <dbReference type="NCBI Taxonomy" id="307492"/>
    <lineage>
        <taxon>Eukaryota</taxon>
        <taxon>Metazoa</taxon>
        <taxon>Ecdysozoa</taxon>
        <taxon>Arthropoda</taxon>
        <taxon>Hexapoda</taxon>
        <taxon>Insecta</taxon>
        <taxon>Pterygota</taxon>
        <taxon>Neoptera</taxon>
        <taxon>Paraneoptera</taxon>
        <taxon>Hemiptera</taxon>
        <taxon>Sternorrhyncha</taxon>
        <taxon>Aphidomorpha</taxon>
        <taxon>Aphidoidea</taxon>
        <taxon>Aphididae</taxon>
        <taxon>Aphidini</taxon>
        <taxon>Aphis</taxon>
        <taxon>Aphis</taxon>
    </lineage>
</organism>
<evidence type="ECO:0000313" key="1">
    <source>
        <dbReference type="EMBL" id="KAF0765999.1"/>
    </source>
</evidence>
<proteinExistence type="predicted"/>
<comment type="caution">
    <text evidence="1">The sequence shown here is derived from an EMBL/GenBank/DDBJ whole genome shotgun (WGS) entry which is preliminary data.</text>
</comment>
<accession>A0A6G0Z6S8</accession>
<dbReference type="Proteomes" id="UP000478052">
    <property type="component" value="Unassembled WGS sequence"/>
</dbReference>
<keyword evidence="2" id="KW-1185">Reference proteome</keyword>
<dbReference type="EMBL" id="VUJU01001282">
    <property type="protein sequence ID" value="KAF0765999.1"/>
    <property type="molecule type" value="Genomic_DNA"/>
</dbReference>
<protein>
    <submittedName>
        <fullName evidence="1">Uncharacterized protein</fullName>
    </submittedName>
</protein>
<gene>
    <name evidence="1" type="ORF">FWK35_00007708</name>
</gene>
<reference evidence="1 2" key="1">
    <citation type="submission" date="2019-08" db="EMBL/GenBank/DDBJ databases">
        <title>Whole genome of Aphis craccivora.</title>
        <authorList>
            <person name="Voronova N.V."/>
            <person name="Shulinski R.S."/>
            <person name="Bandarenka Y.V."/>
            <person name="Zhorov D.G."/>
            <person name="Warner D."/>
        </authorList>
    </citation>
    <scope>NUCLEOTIDE SEQUENCE [LARGE SCALE GENOMIC DNA]</scope>
    <source>
        <strain evidence="1">180601</strain>
        <tissue evidence="1">Whole Body</tissue>
    </source>
</reference>
<name>A0A6G0Z6S8_APHCR</name>